<dbReference type="InterPro" id="IPR036390">
    <property type="entry name" value="WH_DNA-bd_sf"/>
</dbReference>
<gene>
    <name evidence="5" type="ORF">PNOK_0042600</name>
</gene>
<feature type="region of interest" description="Disordered" evidence="3">
    <location>
        <begin position="279"/>
        <end position="307"/>
    </location>
</feature>
<dbReference type="Proteomes" id="UP000217199">
    <property type="component" value="Unassembled WGS sequence"/>
</dbReference>
<keyword evidence="1 2" id="KW-0238">DNA-binding</keyword>
<dbReference type="STRING" id="2282107.A0A286UUV2"/>
<keyword evidence="2" id="KW-0539">Nucleus</keyword>
<comment type="caution">
    <text evidence="5">The sequence shown here is derived from an EMBL/GenBank/DDBJ whole genome shotgun (WGS) entry which is preliminary data.</text>
</comment>
<evidence type="ECO:0000256" key="3">
    <source>
        <dbReference type="SAM" id="MobiDB-lite"/>
    </source>
</evidence>
<feature type="compositionally biased region" description="Low complexity" evidence="3">
    <location>
        <begin position="184"/>
        <end position="193"/>
    </location>
</feature>
<accession>A0A286UUV2</accession>
<keyword evidence="6" id="KW-1185">Reference proteome</keyword>
<evidence type="ECO:0000259" key="4">
    <source>
        <dbReference type="PROSITE" id="PS50039"/>
    </source>
</evidence>
<feature type="region of interest" description="Disordered" evidence="3">
    <location>
        <begin position="415"/>
        <end position="460"/>
    </location>
</feature>
<dbReference type="InterPro" id="IPR050211">
    <property type="entry name" value="FOX_domain-containing"/>
</dbReference>
<dbReference type="GO" id="GO:0030154">
    <property type="term" value="P:cell differentiation"/>
    <property type="evidence" value="ECO:0007669"/>
    <property type="project" value="TreeGrafter"/>
</dbReference>
<name>A0A286UUV2_9AGAM</name>
<dbReference type="GO" id="GO:0005634">
    <property type="term" value="C:nucleus"/>
    <property type="evidence" value="ECO:0007669"/>
    <property type="project" value="UniProtKB-SubCell"/>
</dbReference>
<dbReference type="PANTHER" id="PTHR11829:SF411">
    <property type="entry name" value="FORKHEAD BOX PROTEIN L2"/>
    <property type="match status" value="1"/>
</dbReference>
<reference evidence="5 6" key="1">
    <citation type="journal article" date="2017" name="Mol. Ecol.">
        <title>Comparative and population genomic landscape of Phellinus noxius: A hypervariable fungus causing root rot in trees.</title>
        <authorList>
            <person name="Chung C.L."/>
            <person name="Lee T.J."/>
            <person name="Akiba M."/>
            <person name="Lee H.H."/>
            <person name="Kuo T.H."/>
            <person name="Liu D."/>
            <person name="Ke H.M."/>
            <person name="Yokoi T."/>
            <person name="Roa M.B."/>
            <person name="Lu M.J."/>
            <person name="Chang Y.Y."/>
            <person name="Ann P.J."/>
            <person name="Tsai J.N."/>
            <person name="Chen C.Y."/>
            <person name="Tzean S.S."/>
            <person name="Ota Y."/>
            <person name="Hattori T."/>
            <person name="Sahashi N."/>
            <person name="Liou R.F."/>
            <person name="Kikuchi T."/>
            <person name="Tsai I.J."/>
        </authorList>
    </citation>
    <scope>NUCLEOTIDE SEQUENCE [LARGE SCALE GENOMIC DNA]</scope>
    <source>
        <strain evidence="5 6">FFPRI411160</strain>
    </source>
</reference>
<dbReference type="PRINTS" id="PR00053">
    <property type="entry name" value="FORKHEAD"/>
</dbReference>
<organism evidence="5 6">
    <name type="scientific">Pyrrhoderma noxium</name>
    <dbReference type="NCBI Taxonomy" id="2282107"/>
    <lineage>
        <taxon>Eukaryota</taxon>
        <taxon>Fungi</taxon>
        <taxon>Dikarya</taxon>
        <taxon>Basidiomycota</taxon>
        <taxon>Agaricomycotina</taxon>
        <taxon>Agaricomycetes</taxon>
        <taxon>Hymenochaetales</taxon>
        <taxon>Hymenochaetaceae</taxon>
        <taxon>Pyrrhoderma</taxon>
    </lineage>
</organism>
<dbReference type="EMBL" id="NBII01000001">
    <property type="protein sequence ID" value="PAV23358.1"/>
    <property type="molecule type" value="Genomic_DNA"/>
</dbReference>
<dbReference type="InterPro" id="IPR036388">
    <property type="entry name" value="WH-like_DNA-bd_sf"/>
</dbReference>
<dbReference type="PANTHER" id="PTHR11829">
    <property type="entry name" value="FORKHEAD BOX PROTEIN"/>
    <property type="match status" value="1"/>
</dbReference>
<dbReference type="SMART" id="SM00339">
    <property type="entry name" value="FH"/>
    <property type="match status" value="1"/>
</dbReference>
<evidence type="ECO:0000313" key="6">
    <source>
        <dbReference type="Proteomes" id="UP000217199"/>
    </source>
</evidence>
<dbReference type="SUPFAM" id="SSF46785">
    <property type="entry name" value="Winged helix' DNA-binding domain"/>
    <property type="match status" value="1"/>
</dbReference>
<feature type="region of interest" description="Disordered" evidence="3">
    <location>
        <begin position="164"/>
        <end position="202"/>
    </location>
</feature>
<dbReference type="GO" id="GO:0000981">
    <property type="term" value="F:DNA-binding transcription factor activity, RNA polymerase II-specific"/>
    <property type="evidence" value="ECO:0007669"/>
    <property type="project" value="TreeGrafter"/>
</dbReference>
<feature type="region of interest" description="Disordered" evidence="3">
    <location>
        <begin position="1"/>
        <end position="33"/>
    </location>
</feature>
<comment type="subcellular location">
    <subcellularLocation>
        <location evidence="2">Nucleus</location>
    </subcellularLocation>
</comment>
<dbReference type="GO" id="GO:0000978">
    <property type="term" value="F:RNA polymerase II cis-regulatory region sequence-specific DNA binding"/>
    <property type="evidence" value="ECO:0007669"/>
    <property type="project" value="TreeGrafter"/>
</dbReference>
<evidence type="ECO:0000256" key="1">
    <source>
        <dbReference type="ARBA" id="ARBA00023125"/>
    </source>
</evidence>
<dbReference type="Pfam" id="PF00250">
    <property type="entry name" value="Forkhead"/>
    <property type="match status" value="1"/>
</dbReference>
<feature type="DNA-binding region" description="Fork-head" evidence="2">
    <location>
        <begin position="79"/>
        <end position="171"/>
    </location>
</feature>
<protein>
    <submittedName>
        <fullName evidence="5">Winged helix DNA-binding domain-containing</fullName>
    </submittedName>
</protein>
<dbReference type="InParanoid" id="A0A286UUV2"/>
<dbReference type="GO" id="GO:0009653">
    <property type="term" value="P:anatomical structure morphogenesis"/>
    <property type="evidence" value="ECO:0007669"/>
    <property type="project" value="TreeGrafter"/>
</dbReference>
<dbReference type="CDD" id="cd00059">
    <property type="entry name" value="FH_FOX"/>
    <property type="match status" value="1"/>
</dbReference>
<evidence type="ECO:0000256" key="2">
    <source>
        <dbReference type="PROSITE-ProRule" id="PRU00089"/>
    </source>
</evidence>
<evidence type="ECO:0000313" key="5">
    <source>
        <dbReference type="EMBL" id="PAV23358.1"/>
    </source>
</evidence>
<dbReference type="AlphaFoldDB" id="A0A286UUV2"/>
<feature type="domain" description="Fork-head" evidence="4">
    <location>
        <begin position="79"/>
        <end position="171"/>
    </location>
</feature>
<dbReference type="InterPro" id="IPR001766">
    <property type="entry name" value="Fork_head_dom"/>
</dbReference>
<sequence length="460" mass="50611">MSTQLTTISWSHSLSSATSSTSSSPSEPLPALVPASFHDSEEEDNDENHIPFDIHQYFGLSPGTPICLDSLPDPAPGQKPAYTYATLVKLAIWSSPQRKLTLAGIYEALEKRFSWFKDCENPNAWKTSIRHSLSLLSVFVKLPMDIHMHGKGCNWTVDFSKGDGYKRPRKRGPKKTNVQINVNTSEGSGSSTERSPGASVGSTDALLMTTTDERPTHMTTPDGVPVPLEAASPEPQFRHYRMCTYLYPGQDGSPPPVPSSDVWKLVEKGETAVVGRRERVSRVMRRSSPLSPNGVSLHSERGRNKHGQLRGRLTTANTMMLKSHTSPTTTERGDERYFQPSPASYQAYRAASTIAASQSWKIEDPPSTLDRHYSPTEDYNSEIAGTVRENSSTNENARYELSNVEINLVVSGPPQTVASEAGAGQPRNKRNAPDVTIDPSLVDVPPKVKRRRGTRKDPTP</sequence>
<dbReference type="Gene3D" id="1.10.10.10">
    <property type="entry name" value="Winged helix-like DNA-binding domain superfamily/Winged helix DNA-binding domain"/>
    <property type="match status" value="1"/>
</dbReference>
<proteinExistence type="predicted"/>
<dbReference type="PROSITE" id="PS50039">
    <property type="entry name" value="FORK_HEAD_3"/>
    <property type="match status" value="1"/>
</dbReference>
<dbReference type="OrthoDB" id="5954824at2759"/>